<dbReference type="InterPro" id="IPR013057">
    <property type="entry name" value="AA_transpt_TM"/>
</dbReference>
<sequence>MAEIASVVPELDAPGPGTGESAEGGVSKPSKKEGARPPLSTFKTYVNLVTVVIGAGIMALPQLPLRSGWVLSSLILVLVLLSSVESGLHMWRAFMASRGSFEMLTYGDLGREAWGPLGEILANLVINIFLFGIYSAYAVLIGMQLENISQQALEKRVWILILYPVFVALALTPNLSALSRLVPVGMLAACATAVFIVSKSLADASHWQTWDQEIHFAWPQESLMSLGVVLATCIGAVAFQPVVPAVLQDMGKPEKFPLAMLAAMVTCGCLYIAVMLCGYHGYGAFIRQDIVQSMTHAPKDLQEAFEDEAEAWNWTGEKSLWVPALVSSLVLLNIVLSMPIIMMAVFYSVQESKALAPYVKPGSWANWVMRATLVTIAVVIAMCVPRFTLVFGFFCAVAGPAVALAFPLLFSGAVLRRCGVAQSWWRHGLHGLIIGLSLLCMVAGIYTSVVDLLEGQ</sequence>
<organism evidence="6 7">
    <name type="scientific">Symbiodinium microadriaticum</name>
    <name type="common">Dinoflagellate</name>
    <name type="synonym">Zooxanthella microadriatica</name>
    <dbReference type="NCBI Taxonomy" id="2951"/>
    <lineage>
        <taxon>Eukaryota</taxon>
        <taxon>Sar</taxon>
        <taxon>Alveolata</taxon>
        <taxon>Dinophyceae</taxon>
        <taxon>Suessiales</taxon>
        <taxon>Symbiodiniaceae</taxon>
        <taxon>Symbiodinium</taxon>
    </lineage>
</organism>
<dbReference type="GO" id="GO:0016020">
    <property type="term" value="C:membrane"/>
    <property type="evidence" value="ECO:0007669"/>
    <property type="project" value="UniProtKB-SubCell"/>
</dbReference>
<feature type="domain" description="Amino acid transporter transmembrane" evidence="5">
    <location>
        <begin position="39"/>
        <end position="448"/>
    </location>
</feature>
<keyword evidence="7" id="KW-1185">Reference proteome</keyword>
<protein>
    <submittedName>
        <fullName evidence="6">Vacuolar amino acid transporter 1</fullName>
    </submittedName>
</protein>
<proteinExistence type="predicted"/>
<gene>
    <name evidence="6" type="primary">AVT1</name>
    <name evidence="6" type="ORF">AK812_SmicGene10578</name>
</gene>
<comment type="subcellular location">
    <subcellularLocation>
        <location evidence="1">Membrane</location>
        <topology evidence="1">Multi-pass membrane protein</topology>
    </subcellularLocation>
</comment>
<reference evidence="6 7" key="1">
    <citation type="submission" date="2016-02" db="EMBL/GenBank/DDBJ databases">
        <title>Genome analysis of coral dinoflagellate symbionts highlights evolutionary adaptations to a symbiotic lifestyle.</title>
        <authorList>
            <person name="Aranda M."/>
            <person name="Li Y."/>
            <person name="Liew Y.J."/>
            <person name="Baumgarten S."/>
            <person name="Simakov O."/>
            <person name="Wilson M."/>
            <person name="Piel J."/>
            <person name="Ashoor H."/>
            <person name="Bougouffa S."/>
            <person name="Bajic V.B."/>
            <person name="Ryu T."/>
            <person name="Ravasi T."/>
            <person name="Bayer T."/>
            <person name="Micklem G."/>
            <person name="Kim H."/>
            <person name="Bhak J."/>
            <person name="Lajeunesse T.C."/>
            <person name="Voolstra C.R."/>
        </authorList>
    </citation>
    <scope>NUCLEOTIDE SEQUENCE [LARGE SCALE GENOMIC DNA]</scope>
    <source>
        <strain evidence="6 7">CCMP2467</strain>
    </source>
</reference>
<accession>A0A1Q9EFC7</accession>
<evidence type="ECO:0000256" key="2">
    <source>
        <dbReference type="ARBA" id="ARBA00022692"/>
    </source>
</evidence>
<comment type="caution">
    <text evidence="6">The sequence shown here is derived from an EMBL/GenBank/DDBJ whole genome shotgun (WGS) entry which is preliminary data.</text>
</comment>
<dbReference type="OMA" id="PVLTQDW"/>
<evidence type="ECO:0000259" key="5">
    <source>
        <dbReference type="Pfam" id="PF01490"/>
    </source>
</evidence>
<evidence type="ECO:0000313" key="6">
    <source>
        <dbReference type="EMBL" id="OLQ06146.1"/>
    </source>
</evidence>
<keyword evidence="2" id="KW-0812">Transmembrane</keyword>
<dbReference type="GO" id="GO:0015179">
    <property type="term" value="F:L-amino acid transmembrane transporter activity"/>
    <property type="evidence" value="ECO:0007669"/>
    <property type="project" value="TreeGrafter"/>
</dbReference>
<dbReference type="EMBL" id="LSRX01000166">
    <property type="protein sequence ID" value="OLQ06146.1"/>
    <property type="molecule type" value="Genomic_DNA"/>
</dbReference>
<dbReference type="Proteomes" id="UP000186817">
    <property type="component" value="Unassembled WGS sequence"/>
</dbReference>
<keyword evidence="3" id="KW-1133">Transmembrane helix</keyword>
<evidence type="ECO:0000256" key="1">
    <source>
        <dbReference type="ARBA" id="ARBA00004141"/>
    </source>
</evidence>
<evidence type="ECO:0000313" key="7">
    <source>
        <dbReference type="Proteomes" id="UP000186817"/>
    </source>
</evidence>
<dbReference type="PANTHER" id="PTHR22950">
    <property type="entry name" value="AMINO ACID TRANSPORTER"/>
    <property type="match status" value="1"/>
</dbReference>
<keyword evidence="4" id="KW-0472">Membrane</keyword>
<dbReference type="AlphaFoldDB" id="A0A1Q9EFC7"/>
<evidence type="ECO:0000256" key="4">
    <source>
        <dbReference type="ARBA" id="ARBA00023136"/>
    </source>
</evidence>
<dbReference type="OrthoDB" id="655540at2759"/>
<dbReference type="Pfam" id="PF01490">
    <property type="entry name" value="Aa_trans"/>
    <property type="match status" value="1"/>
</dbReference>
<evidence type="ECO:0000256" key="3">
    <source>
        <dbReference type="ARBA" id="ARBA00022989"/>
    </source>
</evidence>
<name>A0A1Q9EFC7_SYMMI</name>